<dbReference type="InterPro" id="IPR001906">
    <property type="entry name" value="Terpene_synth_N"/>
</dbReference>
<dbReference type="Gene3D" id="1.50.10.130">
    <property type="entry name" value="Terpene synthase, N-terminal domain"/>
    <property type="match status" value="1"/>
</dbReference>
<name>M1CUL5_SOLTU</name>
<dbReference type="PANTHER" id="PTHR31225">
    <property type="entry name" value="OS04G0344100 PROTEIN-RELATED"/>
    <property type="match status" value="1"/>
</dbReference>
<feature type="domain" description="Terpene synthase N-terminal" evidence="4">
    <location>
        <begin position="20"/>
        <end position="121"/>
    </location>
</feature>
<accession>M1CUL5</accession>
<dbReference type="InterPro" id="IPR008930">
    <property type="entry name" value="Terpenoid_cyclase/PrenylTrfase"/>
</dbReference>
<reference evidence="6" key="1">
    <citation type="journal article" date="2011" name="Nature">
        <title>Genome sequence and analysis of the tuber crop potato.</title>
        <authorList>
            <consortium name="The Potato Genome Sequencing Consortium"/>
        </authorList>
    </citation>
    <scope>NUCLEOTIDE SEQUENCE [LARGE SCALE GENOMIC DNA]</scope>
    <source>
        <strain evidence="6">cv. DM1-3 516 R44</strain>
    </source>
</reference>
<proteinExistence type="predicted"/>
<dbReference type="InParanoid" id="M1CUL5"/>
<dbReference type="InterPro" id="IPR036965">
    <property type="entry name" value="Terpene_synth_N_sf"/>
</dbReference>
<dbReference type="InterPro" id="IPR050148">
    <property type="entry name" value="Terpene_synthase-like"/>
</dbReference>
<evidence type="ECO:0000259" key="4">
    <source>
        <dbReference type="Pfam" id="PF01397"/>
    </source>
</evidence>
<dbReference type="AlphaFoldDB" id="M1CUL5"/>
<reference evidence="5" key="2">
    <citation type="submission" date="2015-06" db="UniProtKB">
        <authorList>
            <consortium name="EnsemblPlants"/>
        </authorList>
    </citation>
    <scope>IDENTIFICATION</scope>
    <source>
        <strain evidence="5">DM1-3 516 R44</strain>
    </source>
</reference>
<dbReference type="EnsemblPlants" id="PGSC0003DMT400075060">
    <property type="protein sequence ID" value="PGSC0003DMT400075060"/>
    <property type="gene ID" value="PGSC0003DMG401029198"/>
</dbReference>
<dbReference type="PANTHER" id="PTHR31225:SF221">
    <property type="entry name" value="(-)-GERMACRENE D SYNTHASE"/>
    <property type="match status" value="1"/>
</dbReference>
<dbReference type="SUPFAM" id="SSF48239">
    <property type="entry name" value="Terpenoid cyclases/Protein prenyltransferases"/>
    <property type="match status" value="1"/>
</dbReference>
<sequence>MATTSPNNKSRHLANFHSTVWGYHFLSYTHEISTQEKLEVDELKEIFRKMLMETCDNSIQKLALIDTIQRLGVAYHFHNEIETSIQNIFDSQLQSENNNDNLYVVALRFRLLRQQGHYISSGKCALSLHLLSHNKNQFLISLVYNVMAC</sequence>
<dbReference type="GO" id="GO:0016114">
    <property type="term" value="P:terpenoid biosynthetic process"/>
    <property type="evidence" value="ECO:0007669"/>
    <property type="project" value="InterPro"/>
</dbReference>
<dbReference type="Proteomes" id="UP000011115">
    <property type="component" value="Unassembled WGS sequence"/>
</dbReference>
<comment type="pathway">
    <text evidence="2">Secondary metabolite biosynthesis; terpenoid biosynthesis.</text>
</comment>
<dbReference type="HOGENOM" id="CLU_147009_0_0_1"/>
<evidence type="ECO:0000256" key="2">
    <source>
        <dbReference type="ARBA" id="ARBA00004721"/>
    </source>
</evidence>
<dbReference type="GO" id="GO:0010333">
    <property type="term" value="F:terpene synthase activity"/>
    <property type="evidence" value="ECO:0007669"/>
    <property type="project" value="InterPro"/>
</dbReference>
<comment type="cofactor">
    <cofactor evidence="1">
        <name>Mg(2+)</name>
        <dbReference type="ChEBI" id="CHEBI:18420"/>
    </cofactor>
</comment>
<keyword evidence="6" id="KW-1185">Reference proteome</keyword>
<evidence type="ECO:0000313" key="6">
    <source>
        <dbReference type="Proteomes" id="UP000011115"/>
    </source>
</evidence>
<keyword evidence="3" id="KW-0456">Lyase</keyword>
<dbReference type="PaxDb" id="4113-PGSC0003DMT400075060"/>
<dbReference type="Pfam" id="PF01397">
    <property type="entry name" value="Terpene_synth"/>
    <property type="match status" value="1"/>
</dbReference>
<dbReference type="OMA" id="RAWIHED"/>
<dbReference type="InterPro" id="IPR008949">
    <property type="entry name" value="Isoprenoid_synthase_dom_sf"/>
</dbReference>
<evidence type="ECO:0000256" key="1">
    <source>
        <dbReference type="ARBA" id="ARBA00001946"/>
    </source>
</evidence>
<evidence type="ECO:0000256" key="3">
    <source>
        <dbReference type="ARBA" id="ARBA00023239"/>
    </source>
</evidence>
<dbReference type="Gene3D" id="1.10.600.10">
    <property type="entry name" value="Farnesyl Diphosphate Synthase"/>
    <property type="match status" value="1"/>
</dbReference>
<protein>
    <submittedName>
        <fullName evidence="5">Epidermal germacrene C synthase</fullName>
    </submittedName>
</protein>
<dbReference type="Gramene" id="PGSC0003DMT400075060">
    <property type="protein sequence ID" value="PGSC0003DMT400075060"/>
    <property type="gene ID" value="PGSC0003DMG401029198"/>
</dbReference>
<organism evidence="5 6">
    <name type="scientific">Solanum tuberosum</name>
    <name type="common">Potato</name>
    <dbReference type="NCBI Taxonomy" id="4113"/>
    <lineage>
        <taxon>Eukaryota</taxon>
        <taxon>Viridiplantae</taxon>
        <taxon>Streptophyta</taxon>
        <taxon>Embryophyta</taxon>
        <taxon>Tracheophyta</taxon>
        <taxon>Spermatophyta</taxon>
        <taxon>Magnoliopsida</taxon>
        <taxon>eudicotyledons</taxon>
        <taxon>Gunneridae</taxon>
        <taxon>Pentapetalae</taxon>
        <taxon>asterids</taxon>
        <taxon>lamiids</taxon>
        <taxon>Solanales</taxon>
        <taxon>Solanaceae</taxon>
        <taxon>Solanoideae</taxon>
        <taxon>Solaneae</taxon>
        <taxon>Solanum</taxon>
    </lineage>
</organism>
<evidence type="ECO:0000313" key="5">
    <source>
        <dbReference type="EnsemblPlants" id="PGSC0003DMT400075060"/>
    </source>
</evidence>